<evidence type="ECO:0000256" key="1">
    <source>
        <dbReference type="SAM" id="MobiDB-lite"/>
    </source>
</evidence>
<dbReference type="OMA" id="RAFELPC"/>
<sequence>MRSEKRGASGSRRDSLRLPRRCSRSAASGGSRVLSSDARSPVRVALAAHGEHGATDIRLLSVTSPYGATADAAASWLRVAALLVSGELRFCNWSSIPLRRRNKELLDDIVEERGAFELPCFTRATTIRLSLGFLGLSLRPPGVFAELRKLLVDHVQFHGECTLDDTMMPFLEVLQVYCARGLSSLTLRLKHLIWMDLFHMRGLRRLNAEAPRLKKLAVVDCFRSSFSQDGACIVAEDLEALWWQDWYCPSLVNFNKIPRLQQLIVSPFYGEWCNIYNPTCDGLLKLLPRIHCLQMFIPIKPVSAASSFGSSTAYSSKIKLQMETQC</sequence>
<dbReference type="InterPro" id="IPR055312">
    <property type="entry name" value="FBL15-like"/>
</dbReference>
<name>J3MLU2_ORYBR</name>
<dbReference type="eggNOG" id="ENOG502QWF7">
    <property type="taxonomic scope" value="Eukaryota"/>
</dbReference>
<evidence type="ECO:0000313" key="2">
    <source>
        <dbReference type="EnsemblPlants" id="OB07G23740.1"/>
    </source>
</evidence>
<feature type="region of interest" description="Disordered" evidence="1">
    <location>
        <begin position="1"/>
        <end position="34"/>
    </location>
</feature>
<protein>
    <recommendedName>
        <fullName evidence="4">FBD domain-containing protein</fullName>
    </recommendedName>
</protein>
<organism evidence="2">
    <name type="scientific">Oryza brachyantha</name>
    <name type="common">malo sina</name>
    <dbReference type="NCBI Taxonomy" id="4533"/>
    <lineage>
        <taxon>Eukaryota</taxon>
        <taxon>Viridiplantae</taxon>
        <taxon>Streptophyta</taxon>
        <taxon>Embryophyta</taxon>
        <taxon>Tracheophyta</taxon>
        <taxon>Spermatophyta</taxon>
        <taxon>Magnoliopsida</taxon>
        <taxon>Liliopsida</taxon>
        <taxon>Poales</taxon>
        <taxon>Poaceae</taxon>
        <taxon>BOP clade</taxon>
        <taxon>Oryzoideae</taxon>
        <taxon>Oryzeae</taxon>
        <taxon>Oryzinae</taxon>
        <taxon>Oryza</taxon>
    </lineage>
</organism>
<proteinExistence type="predicted"/>
<dbReference type="PANTHER" id="PTHR34709">
    <property type="entry name" value="OS10G0396666 PROTEIN"/>
    <property type="match status" value="1"/>
</dbReference>
<dbReference type="AlphaFoldDB" id="J3MLU2"/>
<reference evidence="2" key="1">
    <citation type="journal article" date="2013" name="Nat. Commun.">
        <title>Whole-genome sequencing of Oryza brachyantha reveals mechanisms underlying Oryza genome evolution.</title>
        <authorList>
            <person name="Chen J."/>
            <person name="Huang Q."/>
            <person name="Gao D."/>
            <person name="Wang J."/>
            <person name="Lang Y."/>
            <person name="Liu T."/>
            <person name="Li B."/>
            <person name="Bai Z."/>
            <person name="Luis Goicoechea J."/>
            <person name="Liang C."/>
            <person name="Chen C."/>
            <person name="Zhang W."/>
            <person name="Sun S."/>
            <person name="Liao Y."/>
            <person name="Zhang X."/>
            <person name="Yang L."/>
            <person name="Song C."/>
            <person name="Wang M."/>
            <person name="Shi J."/>
            <person name="Liu G."/>
            <person name="Liu J."/>
            <person name="Zhou H."/>
            <person name="Zhou W."/>
            <person name="Yu Q."/>
            <person name="An N."/>
            <person name="Chen Y."/>
            <person name="Cai Q."/>
            <person name="Wang B."/>
            <person name="Liu B."/>
            <person name="Min J."/>
            <person name="Huang Y."/>
            <person name="Wu H."/>
            <person name="Li Z."/>
            <person name="Zhang Y."/>
            <person name="Yin Y."/>
            <person name="Song W."/>
            <person name="Jiang J."/>
            <person name="Jackson S.A."/>
            <person name="Wing R.A."/>
            <person name="Wang J."/>
            <person name="Chen M."/>
        </authorList>
    </citation>
    <scope>NUCLEOTIDE SEQUENCE [LARGE SCALE GENOMIC DNA]</scope>
    <source>
        <strain evidence="2">cv. IRGC 101232</strain>
    </source>
</reference>
<dbReference type="HOGENOM" id="CLU_853580_0_0_1"/>
<dbReference type="SUPFAM" id="SSF52058">
    <property type="entry name" value="L domain-like"/>
    <property type="match status" value="1"/>
</dbReference>
<dbReference type="PANTHER" id="PTHR34709:SF52">
    <property type="entry name" value="OS07G0548100 PROTEIN"/>
    <property type="match status" value="1"/>
</dbReference>
<evidence type="ECO:0000313" key="3">
    <source>
        <dbReference type="Proteomes" id="UP000006038"/>
    </source>
</evidence>
<feature type="compositionally biased region" description="Basic and acidic residues" evidence="1">
    <location>
        <begin position="1"/>
        <end position="17"/>
    </location>
</feature>
<accession>J3MLU2</accession>
<dbReference type="Proteomes" id="UP000006038">
    <property type="component" value="Chromosome 7"/>
</dbReference>
<evidence type="ECO:0008006" key="4">
    <source>
        <dbReference type="Google" id="ProtNLM"/>
    </source>
</evidence>
<dbReference type="EnsemblPlants" id="OB07G23740.1">
    <property type="protein sequence ID" value="OB07G23740.1"/>
    <property type="gene ID" value="OB07G23740"/>
</dbReference>
<feature type="compositionally biased region" description="Low complexity" evidence="1">
    <location>
        <begin position="24"/>
        <end position="34"/>
    </location>
</feature>
<keyword evidence="3" id="KW-1185">Reference proteome</keyword>
<dbReference type="Gramene" id="OB07G23740.1">
    <property type="protein sequence ID" value="OB07G23740.1"/>
    <property type="gene ID" value="OB07G23740"/>
</dbReference>
<reference evidence="2" key="2">
    <citation type="submission" date="2013-04" db="UniProtKB">
        <authorList>
            <consortium name="EnsemblPlants"/>
        </authorList>
    </citation>
    <scope>IDENTIFICATION</scope>
</reference>